<dbReference type="PANTHER" id="PTHR37309">
    <property type="entry name" value="SLR0284 PROTEIN"/>
    <property type="match status" value="1"/>
</dbReference>
<dbReference type="AlphaFoldDB" id="A0A1H9AXE9"/>
<keyword evidence="1" id="KW-0472">Membrane</keyword>
<dbReference type="OrthoDB" id="9810847at2"/>
<organism evidence="2 3">
    <name type="scientific">Microlunatus flavus</name>
    <dbReference type="NCBI Taxonomy" id="1036181"/>
    <lineage>
        <taxon>Bacteria</taxon>
        <taxon>Bacillati</taxon>
        <taxon>Actinomycetota</taxon>
        <taxon>Actinomycetes</taxon>
        <taxon>Propionibacteriales</taxon>
        <taxon>Propionibacteriaceae</taxon>
        <taxon>Microlunatus</taxon>
    </lineage>
</organism>
<dbReference type="EMBL" id="FOFA01000001">
    <property type="protein sequence ID" value="SEP81141.1"/>
    <property type="molecule type" value="Genomic_DNA"/>
</dbReference>
<feature type="transmembrane region" description="Helical" evidence="1">
    <location>
        <begin position="7"/>
        <end position="29"/>
    </location>
</feature>
<dbReference type="PANTHER" id="PTHR37309:SF1">
    <property type="entry name" value="SLR0284 PROTEIN"/>
    <property type="match status" value="1"/>
</dbReference>
<gene>
    <name evidence="2" type="ORF">SAMN05421756_101758</name>
</gene>
<dbReference type="InterPro" id="IPR007165">
    <property type="entry name" value="Phage_holin_4_2"/>
</dbReference>
<accession>A0A1H9AXE9</accession>
<dbReference type="Proteomes" id="UP000198504">
    <property type="component" value="Unassembled WGS sequence"/>
</dbReference>
<keyword evidence="1" id="KW-1133">Transmembrane helix</keyword>
<protein>
    <submittedName>
        <fullName evidence="2">Putative membrane protein</fullName>
    </submittedName>
</protein>
<dbReference type="STRING" id="1036181.SAMN05421756_101758"/>
<dbReference type="RefSeq" id="WP_091177720.1">
    <property type="nucleotide sequence ID" value="NZ_FOFA01000001.1"/>
</dbReference>
<reference evidence="3" key="1">
    <citation type="submission" date="2016-10" db="EMBL/GenBank/DDBJ databases">
        <authorList>
            <person name="Varghese N."/>
            <person name="Submissions S."/>
        </authorList>
    </citation>
    <scope>NUCLEOTIDE SEQUENCE [LARGE SCALE GENOMIC DNA]</scope>
    <source>
        <strain evidence="3">CGMCC 4.6856</strain>
    </source>
</reference>
<name>A0A1H9AXE9_9ACTN</name>
<feature type="transmembrane region" description="Helical" evidence="1">
    <location>
        <begin position="59"/>
        <end position="87"/>
    </location>
</feature>
<evidence type="ECO:0000256" key="1">
    <source>
        <dbReference type="SAM" id="Phobius"/>
    </source>
</evidence>
<sequence length="135" mass="14313">MRFLLRLVANAAALAVATWLLSGITLTAQGTGDKVLVLLVVALIFGVVNAVVKPIFTAVTACVVLITLGVFLLVINALMLLLTSWVADKIGIGWSVDGFWTALLGAVIVSVVSFVLNAFLPDRNQPARRLRGTRA</sequence>
<keyword evidence="1" id="KW-0812">Transmembrane</keyword>
<evidence type="ECO:0000313" key="3">
    <source>
        <dbReference type="Proteomes" id="UP000198504"/>
    </source>
</evidence>
<feature type="transmembrane region" description="Helical" evidence="1">
    <location>
        <begin position="35"/>
        <end position="52"/>
    </location>
</feature>
<proteinExistence type="predicted"/>
<evidence type="ECO:0000313" key="2">
    <source>
        <dbReference type="EMBL" id="SEP81141.1"/>
    </source>
</evidence>
<keyword evidence="3" id="KW-1185">Reference proteome</keyword>
<feature type="transmembrane region" description="Helical" evidence="1">
    <location>
        <begin position="99"/>
        <end position="120"/>
    </location>
</feature>
<dbReference type="Pfam" id="PF04020">
    <property type="entry name" value="Phage_holin_4_2"/>
    <property type="match status" value="1"/>
</dbReference>